<evidence type="ECO:0000256" key="13">
    <source>
        <dbReference type="SAM" id="MobiDB-lite"/>
    </source>
</evidence>
<dbReference type="STRING" id="8010.ENSELUP00000012560"/>
<feature type="transmembrane region" description="Helical" evidence="14">
    <location>
        <begin position="355"/>
        <end position="377"/>
    </location>
</feature>
<dbReference type="Gene3D" id="1.10.1450.10">
    <property type="entry name" value="Tetraspanin"/>
    <property type="match status" value="1"/>
</dbReference>
<dbReference type="Pfam" id="PF00335">
    <property type="entry name" value="Tetraspanin"/>
    <property type="match status" value="1"/>
</dbReference>
<dbReference type="AlphaFoldDB" id="A0A6Q2XTW2"/>
<evidence type="ECO:0000256" key="4">
    <source>
        <dbReference type="ARBA" id="ARBA00022692"/>
    </source>
</evidence>
<evidence type="ECO:0000256" key="6">
    <source>
        <dbReference type="ARBA" id="ARBA00023136"/>
    </source>
</evidence>
<keyword evidence="6 14" id="KW-0472">Membrane</keyword>
<dbReference type="PANTHER" id="PTHR19282">
    <property type="entry name" value="TETRASPANIN"/>
    <property type="match status" value="1"/>
</dbReference>
<keyword evidence="3" id="KW-1003">Cell membrane</keyword>
<dbReference type="OMA" id="CINPQEN"/>
<dbReference type="Proteomes" id="UP000265140">
    <property type="component" value="Chromosome 11"/>
</dbReference>
<evidence type="ECO:0000256" key="5">
    <source>
        <dbReference type="ARBA" id="ARBA00022989"/>
    </source>
</evidence>
<dbReference type="Bgee" id="ENSELUG00000012784">
    <property type="expression patterns" value="Expressed in camera-type eye and 1 other cell type or tissue"/>
</dbReference>
<evidence type="ECO:0000256" key="7">
    <source>
        <dbReference type="ARBA" id="ARBA00023157"/>
    </source>
</evidence>
<feature type="compositionally biased region" description="Polar residues" evidence="13">
    <location>
        <begin position="65"/>
        <end position="75"/>
    </location>
</feature>
<evidence type="ECO:0000313" key="15">
    <source>
        <dbReference type="Ensembl" id="ENSELUP00000056571.2"/>
    </source>
</evidence>
<organism evidence="15 16">
    <name type="scientific">Esox lucius</name>
    <name type="common">Northern pike</name>
    <dbReference type="NCBI Taxonomy" id="8010"/>
    <lineage>
        <taxon>Eukaryota</taxon>
        <taxon>Metazoa</taxon>
        <taxon>Chordata</taxon>
        <taxon>Craniata</taxon>
        <taxon>Vertebrata</taxon>
        <taxon>Euteleostomi</taxon>
        <taxon>Actinopterygii</taxon>
        <taxon>Neopterygii</taxon>
        <taxon>Teleostei</taxon>
        <taxon>Protacanthopterygii</taxon>
        <taxon>Esociformes</taxon>
        <taxon>Esocidae</taxon>
        <taxon>Esox</taxon>
    </lineage>
</organism>
<dbReference type="GeneTree" id="ENSGT00940000160874"/>
<sequence length="378" mass="41066">MEGESTSGKMRRGQATKWFPFTWFRRESAQNESSPLIPKADTDRELTGVFHQSSDYGSTEVPEPNQFNGPENQGENGVLEPGASSRPLSLSDCLLKFLLFFSNLLFTVLGLVVLAVGLWGLINKESFAQEKIGQIATDPMLVFVALGLLLSTLCLSGCVGALRENCCLLRVFSAAVLVLVTAQTLVAIVAYTLQGQIEGYLRSGMLVAMARYQDDLDLRFITDEIQIGLQCCGADNYRDWEINMYYNCSAPGVLSCGVPATCCVDPLENGTVWNSQCGVGAQQLDEFSAQSVIFLGGCLGGMSRWIEQHAGLIGAVGIVLLGVQIVTLFITTRLLDNIQWSHLQSDLVVKVVNSALILSLLSNKFGLISSVIVENVFL</sequence>
<comment type="subcellular location">
    <subcellularLocation>
        <location evidence="1">Cell membrane</location>
        <topology evidence="1">Multi-pass membrane protein</topology>
    </subcellularLocation>
</comment>
<evidence type="ECO:0000256" key="11">
    <source>
        <dbReference type="ARBA" id="ARBA00073330"/>
    </source>
</evidence>
<keyword evidence="7" id="KW-1015">Disulfide bond</keyword>
<dbReference type="FunFam" id="1.10.1450.10:FF:000033">
    <property type="entry name" value="Tetraspanin"/>
    <property type="match status" value="1"/>
</dbReference>
<dbReference type="PRINTS" id="PR00259">
    <property type="entry name" value="TMFOUR"/>
</dbReference>
<name>A0A6Q2XTW2_ESOLU</name>
<evidence type="ECO:0000313" key="16">
    <source>
        <dbReference type="Proteomes" id="UP000265140"/>
    </source>
</evidence>
<feature type="transmembrane region" description="Helical" evidence="14">
    <location>
        <begin position="312"/>
        <end position="335"/>
    </location>
</feature>
<evidence type="ECO:0000256" key="1">
    <source>
        <dbReference type="ARBA" id="ARBA00004651"/>
    </source>
</evidence>
<feature type="region of interest" description="Disordered" evidence="13">
    <location>
        <begin position="53"/>
        <end position="81"/>
    </location>
</feature>
<accession>A0A6Q2XTW2</accession>
<comment type="function">
    <text evidence="9">Part of TspanC8 subgroup, composed of 6 members that interact with the transmembrane metalloprotease ADAM10. This interaction is required for ADAM10 exit from the endoplasmic reticulum and for enzymatic maturation and trafficking to the cell surface as well as substrate specificity. Different TspanC8/ADAM10 complexes have distinct substrates.</text>
</comment>
<protein>
    <recommendedName>
        <fullName evidence="11">Tetraspanin-10</fullName>
    </recommendedName>
    <alternativeName>
        <fullName evidence="12">Oculospanin</fullName>
    </alternativeName>
</protein>
<proteinExistence type="inferred from homology"/>
<keyword evidence="16" id="KW-1185">Reference proteome</keyword>
<evidence type="ECO:0000256" key="14">
    <source>
        <dbReference type="SAM" id="Phobius"/>
    </source>
</evidence>
<evidence type="ECO:0000256" key="8">
    <source>
        <dbReference type="ARBA" id="ARBA00023180"/>
    </source>
</evidence>
<reference evidence="15" key="1">
    <citation type="submission" date="2020-02" db="EMBL/GenBank/DDBJ databases">
        <title>Esox lucius (northern pike) genome, fEsoLuc1, primary haplotype.</title>
        <authorList>
            <person name="Myers G."/>
            <person name="Karagic N."/>
            <person name="Meyer A."/>
            <person name="Pippel M."/>
            <person name="Reichard M."/>
            <person name="Winkler S."/>
            <person name="Tracey A."/>
            <person name="Sims Y."/>
            <person name="Howe K."/>
            <person name="Rhie A."/>
            <person name="Formenti G."/>
            <person name="Durbin R."/>
            <person name="Fedrigo O."/>
            <person name="Jarvis E.D."/>
        </authorList>
    </citation>
    <scope>NUCLEOTIDE SEQUENCE [LARGE SCALE GENOMIC DNA]</scope>
</reference>
<feature type="transmembrane region" description="Helical" evidence="14">
    <location>
        <begin position="168"/>
        <end position="193"/>
    </location>
</feature>
<keyword evidence="4 14" id="KW-0812">Transmembrane</keyword>
<evidence type="ECO:0000256" key="12">
    <source>
        <dbReference type="ARBA" id="ARBA00083961"/>
    </source>
</evidence>
<dbReference type="CDD" id="cd03167">
    <property type="entry name" value="oculospanin_like_LEL"/>
    <property type="match status" value="1"/>
</dbReference>
<dbReference type="Ensembl" id="ENSELUT00000084330.2">
    <property type="protein sequence ID" value="ENSELUP00000056571.2"/>
    <property type="gene ID" value="ENSELUG00000028131.2"/>
</dbReference>
<dbReference type="InterPro" id="IPR018499">
    <property type="entry name" value="Tetraspanin/Peripherin"/>
</dbReference>
<reference evidence="15" key="3">
    <citation type="submission" date="2025-09" db="UniProtKB">
        <authorList>
            <consortium name="Ensembl"/>
        </authorList>
    </citation>
    <scope>IDENTIFICATION</scope>
</reference>
<comment type="similarity">
    <text evidence="2">Belongs to the tetraspanin (TM4SF) family.</text>
</comment>
<evidence type="ECO:0000256" key="10">
    <source>
        <dbReference type="ARBA" id="ARBA00065402"/>
    </source>
</evidence>
<gene>
    <name evidence="15" type="primary">TSPAN10</name>
</gene>
<dbReference type="PANTHER" id="PTHR19282:SF550">
    <property type="entry name" value="TETRASPANIN-10"/>
    <property type="match status" value="1"/>
</dbReference>
<comment type="subunit">
    <text evidence="10">Interacts with ADAM10.</text>
</comment>
<dbReference type="GO" id="GO:0019899">
    <property type="term" value="F:enzyme binding"/>
    <property type="evidence" value="ECO:0007669"/>
    <property type="project" value="UniProtKB-ARBA"/>
</dbReference>
<evidence type="ECO:0000256" key="2">
    <source>
        <dbReference type="ARBA" id="ARBA00006840"/>
    </source>
</evidence>
<keyword evidence="8" id="KW-0325">Glycoprotein</keyword>
<dbReference type="SUPFAM" id="SSF48652">
    <property type="entry name" value="Tetraspanin"/>
    <property type="match status" value="1"/>
</dbReference>
<evidence type="ECO:0000256" key="3">
    <source>
        <dbReference type="ARBA" id="ARBA00022475"/>
    </source>
</evidence>
<feature type="transmembrane region" description="Helical" evidence="14">
    <location>
        <begin position="97"/>
        <end position="121"/>
    </location>
</feature>
<feature type="transmembrane region" description="Helical" evidence="14">
    <location>
        <begin position="141"/>
        <end position="162"/>
    </location>
</feature>
<keyword evidence="5 14" id="KW-1133">Transmembrane helix</keyword>
<reference evidence="15" key="2">
    <citation type="submission" date="2025-08" db="UniProtKB">
        <authorList>
            <consortium name="Ensembl"/>
        </authorList>
    </citation>
    <scope>IDENTIFICATION</scope>
</reference>
<dbReference type="GO" id="GO:0005886">
    <property type="term" value="C:plasma membrane"/>
    <property type="evidence" value="ECO:0007669"/>
    <property type="project" value="UniProtKB-SubCell"/>
</dbReference>
<dbReference type="InterPro" id="IPR008952">
    <property type="entry name" value="Tetraspanin_EC2_sf"/>
</dbReference>
<evidence type="ECO:0000256" key="9">
    <source>
        <dbReference type="ARBA" id="ARBA00056995"/>
    </source>
</evidence>